<keyword evidence="6" id="KW-0926">Vacuole</keyword>
<dbReference type="EMBL" id="JADGJH010001977">
    <property type="protein sequence ID" value="KAJ3105970.1"/>
    <property type="molecule type" value="Genomic_DNA"/>
</dbReference>
<comment type="similarity">
    <text evidence="6">Belongs to the ATG22 family.</text>
</comment>
<evidence type="ECO:0000313" key="8">
    <source>
        <dbReference type="Proteomes" id="UP001211907"/>
    </source>
</evidence>
<keyword evidence="6" id="KW-0029">Amino-acid transport</keyword>
<keyword evidence="3 6" id="KW-0812">Transmembrane</keyword>
<dbReference type="PANTHER" id="PTHR23519:SF1">
    <property type="entry name" value="AUTOPHAGY-RELATED PROTEIN 22"/>
    <property type="match status" value="1"/>
</dbReference>
<keyword evidence="2 6" id="KW-0813">Transport</keyword>
<dbReference type="GO" id="GO:0005774">
    <property type="term" value="C:vacuolar membrane"/>
    <property type="evidence" value="ECO:0007669"/>
    <property type="project" value="UniProtKB-SubCell"/>
</dbReference>
<name>A0AAD5SUI8_9FUNG</name>
<dbReference type="AlphaFoldDB" id="A0AAD5SUI8"/>
<dbReference type="InterPro" id="IPR050495">
    <property type="entry name" value="ATG22/LtaA_families"/>
</dbReference>
<gene>
    <name evidence="7" type="primary">ATG22_2</name>
    <name evidence="7" type="ORF">HK100_003795</name>
</gene>
<keyword evidence="4 6" id="KW-1133">Transmembrane helix</keyword>
<dbReference type="Proteomes" id="UP001211907">
    <property type="component" value="Unassembled WGS sequence"/>
</dbReference>
<evidence type="ECO:0000256" key="2">
    <source>
        <dbReference type="ARBA" id="ARBA00022448"/>
    </source>
</evidence>
<protein>
    <recommendedName>
        <fullName evidence="6">Autophagy-related protein</fullName>
    </recommendedName>
</protein>
<dbReference type="Pfam" id="PF11700">
    <property type="entry name" value="ATG22"/>
    <property type="match status" value="1"/>
</dbReference>
<dbReference type="InterPro" id="IPR024671">
    <property type="entry name" value="Atg22-like"/>
</dbReference>
<reference evidence="7" key="1">
    <citation type="submission" date="2020-05" db="EMBL/GenBank/DDBJ databases">
        <title>Phylogenomic resolution of chytrid fungi.</title>
        <authorList>
            <person name="Stajich J.E."/>
            <person name="Amses K."/>
            <person name="Simmons R."/>
            <person name="Seto K."/>
            <person name="Myers J."/>
            <person name="Bonds A."/>
            <person name="Quandt C.A."/>
            <person name="Barry K."/>
            <person name="Liu P."/>
            <person name="Grigoriev I."/>
            <person name="Longcore J.E."/>
            <person name="James T.Y."/>
        </authorList>
    </citation>
    <scope>NUCLEOTIDE SEQUENCE</scope>
    <source>
        <strain evidence="7">JEL0513</strain>
    </source>
</reference>
<accession>A0AAD5SUI8</accession>
<dbReference type="GO" id="GO:0006914">
    <property type="term" value="P:autophagy"/>
    <property type="evidence" value="ECO:0007669"/>
    <property type="project" value="UniProtKB-KW"/>
</dbReference>
<evidence type="ECO:0000256" key="4">
    <source>
        <dbReference type="ARBA" id="ARBA00022989"/>
    </source>
</evidence>
<keyword evidence="6" id="KW-0072">Autophagy</keyword>
<keyword evidence="5 6" id="KW-0472">Membrane</keyword>
<feature type="transmembrane region" description="Helical" evidence="6">
    <location>
        <begin position="96"/>
        <end position="119"/>
    </location>
</feature>
<dbReference type="GO" id="GO:0006865">
    <property type="term" value="P:amino acid transport"/>
    <property type="evidence" value="ECO:0007669"/>
    <property type="project" value="UniProtKB-KW"/>
</dbReference>
<organism evidence="7 8">
    <name type="scientific">Physocladia obscura</name>
    <dbReference type="NCBI Taxonomy" id="109957"/>
    <lineage>
        <taxon>Eukaryota</taxon>
        <taxon>Fungi</taxon>
        <taxon>Fungi incertae sedis</taxon>
        <taxon>Chytridiomycota</taxon>
        <taxon>Chytridiomycota incertae sedis</taxon>
        <taxon>Chytridiomycetes</taxon>
        <taxon>Chytridiales</taxon>
        <taxon>Chytriomycetaceae</taxon>
        <taxon>Physocladia</taxon>
    </lineage>
</organism>
<sequence length="127" mass="13891">MTNDSQKELISGELNEFEDVDSSPVSRTELRAWFAFGSLADPISFCQGFFIPLIVEGMAASVGFEHSDHTVPCNTTEKSYSCDVEINGSWVDTSSFYFYTITLATFSQLVLFIALGAIADHGGVKTN</sequence>
<dbReference type="GO" id="GO:0012505">
    <property type="term" value="C:endomembrane system"/>
    <property type="evidence" value="ECO:0007669"/>
    <property type="project" value="UniProtKB-SubCell"/>
</dbReference>
<comment type="subcellular location">
    <subcellularLocation>
        <location evidence="1">Endomembrane system</location>
        <topology evidence="1">Multi-pass membrane protein</topology>
    </subcellularLocation>
    <subcellularLocation>
        <location evidence="6">Vacuole membrane</location>
        <topology evidence="6">Multi-pass membrane protein</topology>
    </subcellularLocation>
</comment>
<comment type="function">
    <text evidence="6">Vacuolar effluxer which mediate the efflux of amino acids resulting from autophagic degradation. The release of autophagic amino acids allows the maintenance of protein synthesis and viability during nitrogen starvation.</text>
</comment>
<evidence type="ECO:0000256" key="5">
    <source>
        <dbReference type="ARBA" id="ARBA00023136"/>
    </source>
</evidence>
<evidence type="ECO:0000256" key="1">
    <source>
        <dbReference type="ARBA" id="ARBA00004127"/>
    </source>
</evidence>
<evidence type="ECO:0000256" key="6">
    <source>
        <dbReference type="RuleBase" id="RU363073"/>
    </source>
</evidence>
<evidence type="ECO:0000313" key="7">
    <source>
        <dbReference type="EMBL" id="KAJ3105970.1"/>
    </source>
</evidence>
<comment type="caution">
    <text evidence="7">The sequence shown here is derived from an EMBL/GenBank/DDBJ whole genome shotgun (WGS) entry which is preliminary data.</text>
</comment>
<keyword evidence="8" id="KW-1185">Reference proteome</keyword>
<proteinExistence type="inferred from homology"/>
<dbReference type="PANTHER" id="PTHR23519">
    <property type="entry name" value="AUTOPHAGY-RELATED PROTEIN 22"/>
    <property type="match status" value="1"/>
</dbReference>
<evidence type="ECO:0000256" key="3">
    <source>
        <dbReference type="ARBA" id="ARBA00022692"/>
    </source>
</evidence>
<comment type="caution">
    <text evidence="6">Lacks conserved residue(s) required for the propagation of feature annotation.</text>
</comment>